<sequence length="1144" mass="126655">MQLLERVHLVQFFLFEAQTLRLDTTTAIIAPNGAGKSALLDALQIVLLGGDRGRIRFNAQAGGSHRARTIRDYCLGTYRSGEDGRKRRTATTYISLVFRDQASGMPLTAGIALGASADEPEHRVHGMYLLPGVALELDEHLERAGGKELPLAWASFRELAVRRCREAGTGIELHTTSERFVRDLLLRLRAAPGLHPDVNAYRKASQNALNLQKQDDIDLWVRTLVAEDRPTDVARFRGLLDTFRQIKERIEQLAQRIEAAEGVERQYARVAAHAVRAASYRALGAEYARDLLEEQVATAEEALEAARAREAAVGRELEGVRADRDLAREDYERTNARLQGSAGYGEQARFDELAGRDREQLQRLQRELLAEISFVRERLRDIGRLELPTVDATALRNAAAAWEAWYDLLVGLPGDAALPWTPEALHAQAQQALAAAVPLVAAVEGHARESRAAFEKARERLATARLNQKRLAAGQAELHPDVGRLMGYLQDAGIVARPVCDLVRVTDTAWQGAIEAYLRSNVEALLVPLEDEERAVKLYRSLQGGRAVYGVKLALPSQARAMRERGEPASDSVAALLDGTDADAVAFLRRQLGDLCRVETEVELIRSRRGLSRDGVLAKGGSIERLRPVAAAEWKIGASDNRARARAQREELAAAEAEVRRMEPGVQHAEACQRGLARLAADGGFAQALHDRALEHRKLEQRYRSAREGHDAAADPDLVRMGEAVRELQARIAAGEMRIEQLAGDARETANVAKQSAERLAWLGAQVELAARRAVEAFGDPDVDPNRVERQREELDGKHPALEERKQRCEERAADALAQLQRALPDAWSALSQYAKDHGVEPEFEPDQWRPAHALMERELEYLRGTELVRYQGQAAQAYDTAVETFRANVASALYDNFSRLREQITTLNRTLRNSPAFSNNERYRFHFEVLPEFRELHGFIKRATDLGAEDGLFGSAGEVPPAFRDLIEDSAALRGAAASPLDDYRRFFRFEVQIQQDDRVIGTLSERMRSGSGGEHRAPLYVIAGAALAAAYGKSDVHPGGLGLILLDEFGDKIDAQNARATTNYLRSLGLQLVLAAPDTAQGTLSGVLDGYIELFRDDDLVQVEHVEVTEAARELLRSDQFDLHPELLADEAARIARERSSA</sequence>
<dbReference type="Proteomes" id="UP000578091">
    <property type="component" value="Unassembled WGS sequence"/>
</dbReference>
<organism evidence="2 3">
    <name type="scientific">Luteimonas salinisoli</name>
    <dbReference type="NCBI Taxonomy" id="2752307"/>
    <lineage>
        <taxon>Bacteria</taxon>
        <taxon>Pseudomonadati</taxon>
        <taxon>Pseudomonadota</taxon>
        <taxon>Gammaproteobacteria</taxon>
        <taxon>Lysobacterales</taxon>
        <taxon>Lysobacteraceae</taxon>
        <taxon>Luteimonas</taxon>
    </lineage>
</organism>
<dbReference type="SUPFAM" id="SSF52540">
    <property type="entry name" value="P-loop containing nucleoside triphosphate hydrolases"/>
    <property type="match status" value="1"/>
</dbReference>
<evidence type="ECO:0000313" key="3">
    <source>
        <dbReference type="Proteomes" id="UP000578091"/>
    </source>
</evidence>
<comment type="caution">
    <text evidence="2">The sequence shown here is derived from an EMBL/GenBank/DDBJ whole genome shotgun (WGS) entry which is preliminary data.</text>
</comment>
<dbReference type="GO" id="GO:0006302">
    <property type="term" value="P:double-strand break repair"/>
    <property type="evidence" value="ECO:0007669"/>
    <property type="project" value="TreeGrafter"/>
</dbReference>
<name>A0A853JCS5_9GAMM</name>
<keyword evidence="1" id="KW-0175">Coiled coil</keyword>
<dbReference type="GO" id="GO:0000731">
    <property type="term" value="P:DNA synthesis involved in DNA repair"/>
    <property type="evidence" value="ECO:0007669"/>
    <property type="project" value="TreeGrafter"/>
</dbReference>
<evidence type="ECO:0000256" key="1">
    <source>
        <dbReference type="SAM" id="Coils"/>
    </source>
</evidence>
<dbReference type="AlphaFoldDB" id="A0A853JCS5"/>
<dbReference type="InterPro" id="IPR027417">
    <property type="entry name" value="P-loop_NTPase"/>
</dbReference>
<gene>
    <name evidence="2" type="ORF">H0E84_08365</name>
</gene>
<feature type="coiled-coil region" evidence="1">
    <location>
        <begin position="792"/>
        <end position="819"/>
    </location>
</feature>
<accession>A0A853JCS5</accession>
<dbReference type="PANTHER" id="PTHR32182:SF0">
    <property type="entry name" value="DNA REPLICATION AND REPAIR PROTEIN RECF"/>
    <property type="match status" value="1"/>
</dbReference>
<dbReference type="Gene3D" id="3.40.50.300">
    <property type="entry name" value="P-loop containing nucleotide triphosphate hydrolases"/>
    <property type="match status" value="1"/>
</dbReference>
<keyword evidence="3" id="KW-1185">Reference proteome</keyword>
<protein>
    <submittedName>
        <fullName evidence="2">AAA family ATPase</fullName>
    </submittedName>
</protein>
<dbReference type="PANTHER" id="PTHR32182">
    <property type="entry name" value="DNA REPLICATION AND REPAIR PROTEIN RECF"/>
    <property type="match status" value="1"/>
</dbReference>
<dbReference type="Pfam" id="PF13558">
    <property type="entry name" value="SbcC_Walker_B"/>
    <property type="match status" value="1"/>
</dbReference>
<dbReference type="EMBL" id="JACCKA010000054">
    <property type="protein sequence ID" value="NZA26398.1"/>
    <property type="molecule type" value="Genomic_DNA"/>
</dbReference>
<dbReference type="Pfam" id="PF13555">
    <property type="entry name" value="AAA_29"/>
    <property type="match status" value="1"/>
</dbReference>
<proteinExistence type="predicted"/>
<dbReference type="RefSeq" id="WP_180678189.1">
    <property type="nucleotide sequence ID" value="NZ_JACCKA010000054.1"/>
</dbReference>
<evidence type="ECO:0000313" key="2">
    <source>
        <dbReference type="EMBL" id="NZA26398.1"/>
    </source>
</evidence>
<reference evidence="2 3" key="1">
    <citation type="submission" date="2020-07" db="EMBL/GenBank/DDBJ databases">
        <title>Luteimonas sp. SJ-92.</title>
        <authorList>
            <person name="Huang X.-X."/>
            <person name="Xu L."/>
            <person name="Sun J.-Q."/>
        </authorList>
    </citation>
    <scope>NUCLEOTIDE SEQUENCE [LARGE SCALE GENOMIC DNA]</scope>
    <source>
        <strain evidence="2 3">SJ-92</strain>
    </source>
</reference>